<name>A0ABV7X732_9SPHN</name>
<comment type="similarity">
    <text evidence="1">Belongs to the bacterial secretin family.</text>
</comment>
<dbReference type="InterPro" id="IPR001775">
    <property type="entry name" value="GspD/PilQ"/>
</dbReference>
<dbReference type="PRINTS" id="PR00811">
    <property type="entry name" value="BCTERIALGSPD"/>
</dbReference>
<reference evidence="6" key="1">
    <citation type="journal article" date="2019" name="Int. J. Syst. Evol. Microbiol.">
        <title>The Global Catalogue of Microorganisms (GCM) 10K type strain sequencing project: providing services to taxonomists for standard genome sequencing and annotation.</title>
        <authorList>
            <consortium name="The Broad Institute Genomics Platform"/>
            <consortium name="The Broad Institute Genome Sequencing Center for Infectious Disease"/>
            <person name="Wu L."/>
            <person name="Ma J."/>
        </authorList>
    </citation>
    <scope>NUCLEOTIDE SEQUENCE [LARGE SCALE GENOMIC DNA]</scope>
    <source>
        <strain evidence="6">KCTC 42644</strain>
    </source>
</reference>
<dbReference type="PANTHER" id="PTHR30332:SF17">
    <property type="entry name" value="TYPE IV PILIATION SYSTEM PROTEIN DR_0774-RELATED"/>
    <property type="match status" value="1"/>
</dbReference>
<protein>
    <submittedName>
        <fullName evidence="5">Type II and III secretion system protein family protein</fullName>
    </submittedName>
</protein>
<sequence>MKHNLLRAGVLAAGLVLADPSAVAQTGPVIQEAESGIALGVGKGTLVRLPRAVTDVFVANDKIADVQVKSSTHIYVFGISGGETSLYATDAGGKVVYSANVRVAQNIDQIKSMLGMTMPAAAIEVTPMNGLVLLTGTVANPSEVEEATRLTQAFVGEKTTVVTKLKTAMPVQVNLQVKIAEVSRGLLKELGVNLLSRDIGSGFGFGISRGRNIGTIAPTDFSRFPKVDASGLYGLPANSLSLPFDPATGQFLVGGTSYNFVNPATANTTFNLAGKLFGLDLAAAIDALEQDGVVSVLAEPNLTALSGETASFLAGGEFPIPTLDTNGGVDIQFKEYGVGLAFTPTVLDGNRISMRVRPEVSELTDDGAVRLNNFVIPALTTRRAETTVELGSGQSFMIAGLLRNRTNTSTDKTPLLGDLPIIGALFKSDRFQRNETELVIVITPYLVKPMNAAQVRLPTDGYQAPTDLQRWLLGKTFDGKSANTRPQPTVVEPARAAPAAAAPVPATPAQPAPGFALN</sequence>
<dbReference type="InterPro" id="IPR007055">
    <property type="entry name" value="BON_dom"/>
</dbReference>
<dbReference type="RefSeq" id="WP_380857943.1">
    <property type="nucleotide sequence ID" value="NZ_JBHRXV010000004.1"/>
</dbReference>
<feature type="signal peptide" evidence="3">
    <location>
        <begin position="1"/>
        <end position="24"/>
    </location>
</feature>
<accession>A0ABV7X732</accession>
<dbReference type="InterPro" id="IPR004846">
    <property type="entry name" value="T2SS/T3SS_dom"/>
</dbReference>
<comment type="caution">
    <text evidence="5">The sequence shown here is derived from an EMBL/GenBank/DDBJ whole genome shotgun (WGS) entry which is preliminary data.</text>
</comment>
<keyword evidence="6" id="KW-1185">Reference proteome</keyword>
<dbReference type="EMBL" id="JBHRXV010000004">
    <property type="protein sequence ID" value="MFC3711964.1"/>
    <property type="molecule type" value="Genomic_DNA"/>
</dbReference>
<feature type="chain" id="PRO_5045652403" evidence="3">
    <location>
        <begin position="25"/>
        <end position="518"/>
    </location>
</feature>
<evidence type="ECO:0000259" key="4">
    <source>
        <dbReference type="PROSITE" id="PS50914"/>
    </source>
</evidence>
<evidence type="ECO:0000313" key="6">
    <source>
        <dbReference type="Proteomes" id="UP001595615"/>
    </source>
</evidence>
<proteinExistence type="inferred from homology"/>
<dbReference type="Pfam" id="PF04972">
    <property type="entry name" value="BON"/>
    <property type="match status" value="1"/>
</dbReference>
<feature type="compositionally biased region" description="Low complexity" evidence="2">
    <location>
        <begin position="493"/>
        <end position="504"/>
    </location>
</feature>
<dbReference type="Proteomes" id="UP001595615">
    <property type="component" value="Unassembled WGS sequence"/>
</dbReference>
<dbReference type="Pfam" id="PF00263">
    <property type="entry name" value="Secretin"/>
    <property type="match status" value="1"/>
</dbReference>
<evidence type="ECO:0000256" key="1">
    <source>
        <dbReference type="RuleBase" id="RU004003"/>
    </source>
</evidence>
<evidence type="ECO:0000313" key="5">
    <source>
        <dbReference type="EMBL" id="MFC3711964.1"/>
    </source>
</evidence>
<dbReference type="InterPro" id="IPR032789">
    <property type="entry name" value="T2SS-T3SS_pil_N"/>
</dbReference>
<keyword evidence="3" id="KW-0732">Signal</keyword>
<evidence type="ECO:0000256" key="2">
    <source>
        <dbReference type="SAM" id="MobiDB-lite"/>
    </source>
</evidence>
<organism evidence="5 6">
    <name type="scientific">Sphingoaurantiacus capsulatus</name>
    <dbReference type="NCBI Taxonomy" id="1771310"/>
    <lineage>
        <taxon>Bacteria</taxon>
        <taxon>Pseudomonadati</taxon>
        <taxon>Pseudomonadota</taxon>
        <taxon>Alphaproteobacteria</taxon>
        <taxon>Sphingomonadales</taxon>
        <taxon>Sphingosinicellaceae</taxon>
        <taxon>Sphingoaurantiacus</taxon>
    </lineage>
</organism>
<dbReference type="Pfam" id="PF13629">
    <property type="entry name" value="T2SS-T3SS_pil_N"/>
    <property type="match status" value="1"/>
</dbReference>
<dbReference type="PROSITE" id="PS50914">
    <property type="entry name" value="BON"/>
    <property type="match status" value="1"/>
</dbReference>
<evidence type="ECO:0000256" key="3">
    <source>
        <dbReference type="SAM" id="SignalP"/>
    </source>
</evidence>
<gene>
    <name evidence="5" type="ORF">ACFOMD_05245</name>
</gene>
<feature type="region of interest" description="Disordered" evidence="2">
    <location>
        <begin position="493"/>
        <end position="518"/>
    </location>
</feature>
<dbReference type="InterPro" id="IPR050810">
    <property type="entry name" value="Bact_Secretion_Sys_Channel"/>
</dbReference>
<feature type="domain" description="BON" evidence="4">
    <location>
        <begin position="99"/>
        <end position="169"/>
    </location>
</feature>
<dbReference type="PANTHER" id="PTHR30332">
    <property type="entry name" value="PROBABLE GENERAL SECRETION PATHWAY PROTEIN D"/>
    <property type="match status" value="1"/>
</dbReference>